<evidence type="ECO:0000256" key="1">
    <source>
        <dbReference type="SAM" id="SignalP"/>
    </source>
</evidence>
<dbReference type="EMBL" id="BBLT01000006">
    <property type="protein sequence ID" value="GAL86030.1"/>
    <property type="molecule type" value="Genomic_DNA"/>
</dbReference>
<dbReference type="Pfam" id="PF07661">
    <property type="entry name" value="MORN_2"/>
    <property type="match status" value="6"/>
</dbReference>
<dbReference type="SUPFAM" id="SSF82185">
    <property type="entry name" value="Histone H3 K4-specific methyltransferase SET7/9 N-terminal domain"/>
    <property type="match status" value="6"/>
</dbReference>
<gene>
    <name evidence="2" type="ORF">MYP_3259</name>
</gene>
<dbReference type="Gene3D" id="3.90.930.1">
    <property type="match status" value="2"/>
</dbReference>
<dbReference type="OrthoDB" id="7342920at2"/>
<comment type="caution">
    <text evidence="2">The sequence shown here is derived from an EMBL/GenBank/DDBJ whole genome shotgun (WGS) entry which is preliminary data.</text>
</comment>
<feature type="chain" id="PRO_5001937459" evidence="1">
    <location>
        <begin position="24"/>
        <end position="1170"/>
    </location>
</feature>
<dbReference type="AlphaFoldDB" id="A0A098LGD9"/>
<feature type="signal peptide" evidence="1">
    <location>
        <begin position="1"/>
        <end position="23"/>
    </location>
</feature>
<protein>
    <submittedName>
        <fullName evidence="2">Uncharacterized protein</fullName>
    </submittedName>
</protein>
<evidence type="ECO:0000313" key="2">
    <source>
        <dbReference type="EMBL" id="GAL86030.1"/>
    </source>
</evidence>
<evidence type="ECO:0000313" key="3">
    <source>
        <dbReference type="Proteomes" id="UP000030185"/>
    </source>
</evidence>
<dbReference type="RefSeq" id="WP_045465147.1">
    <property type="nucleotide sequence ID" value="NZ_BBLT01000006.1"/>
</dbReference>
<accession>A0A098LGD9</accession>
<proteinExistence type="predicted"/>
<name>A0A098LGD9_9BACT</name>
<dbReference type="STRING" id="153721.MYP_3259"/>
<sequence length="1170" mass="134668">MFKFLVSFTLLLKLVLLSGNAIGQISNDTLYFNRTQKIKSITQREGNTKRIVKFHENGNKAEEYTLVNDTLEGVQKQWHTTGNLSSDKNYYKGLLNGVCRNYSPSGVLLYEGNYAIITRNNKAVSVMNGFQKEFYPSGKAYRFTHYKENKQDGPKTEWYESGIKKELRNYSNGHQYGKSTAWYESAKLKYTGSFDTIISKTNKNAPANSVKSGKWKTYYKTGERESVRFYKRGMKSGLHEEWFENGQNKSKINYKDDLKYGSNYEWYSNGKLHFKYSIYSTYDSTSKKVISHYKGAYEEYEESGMPVKTCTYNKSGQLNGKWLKYNKGSLEEAADYKNGLKVNANKLYHPNGMVKSERSFVISKTGNRDTSFAQGPFKEYYPDGKIYKEGHYVNDKIEGITTTYNPNGGLQRETFSLNKNTSVLRDYFENGKLRMEADLFIDSSTSDIKASIVPTKYYSREGKLLKRISTYKGKEQGPSAEWDLEGNLRAESCIFQEYHNRVSSWNSFYYSNGQLMKEYYSSSRGFYGPLIEWYIDGKLKRISEIPLYEVSWLQSGEVANVSFFSPHNQNEVKDTIIDKRWVESLYKKFSNPKVKSLRIEGTEDGYVASYYDDKQVKFETYLKNGKPDSIFRGYYPDGRLMVEQMLKEGILNGKYTLMTTNGKIRGSGYYKMGVPYGKWIFNSQSGLPSEEFEFDSKDETHKKYIYKKEFHENGTLKSYSNYENGDPSGIQRTWHPNGQLASEYVIKDKKAYGQSQYYYSNGTASRKAFYENGKIQGLEETWYDNGNKERSQQYIDGKRNGPYKFWYKDGKLRVSGIFLNDLADSLWVYYDSTGNFDYELTYEKGIKKLPELNEPCACIEKEYYPGYEQRIVSLLEDQDISIWEFPFHESLKKYLPSIYSSNLHANPSPFEKSSRYSMTLTCDESIEIGLPDKNGVKLVFNPCYRKGWVGKLDLSAFIFSKRPQQTGISLKSEVMAFKFNKALLVSQSKDLDALAYFSLKYLGYNKQGISIEEPKAVCFIPSRIGSTDVSVTLDDFHPLILVSPQGKNRNFDYESSIRLYDDLKVITSNNETFAGIINGKGKVSFSYDGSKLNLPVNECIIGKNFIAGTLTIDNNLKQEDSIELTSEKGIIKTSQKSLIRHLTDQGFKVAVNVLEEGNKNLLIIKFVYIQ</sequence>
<organism evidence="2 3">
    <name type="scientific">Sporocytophaga myxococcoides</name>
    <dbReference type="NCBI Taxonomy" id="153721"/>
    <lineage>
        <taxon>Bacteria</taxon>
        <taxon>Pseudomonadati</taxon>
        <taxon>Bacteroidota</taxon>
        <taxon>Cytophagia</taxon>
        <taxon>Cytophagales</taxon>
        <taxon>Cytophagaceae</taxon>
        <taxon>Sporocytophaga</taxon>
    </lineage>
</organism>
<dbReference type="Gene3D" id="2.20.110.10">
    <property type="entry name" value="Histone H3 K4-specific methyltransferase SET7/9 N-terminal domain"/>
    <property type="match status" value="7"/>
</dbReference>
<reference evidence="2 3" key="1">
    <citation type="submission" date="2014-09" db="EMBL/GenBank/DDBJ databases">
        <title>Sporocytophaga myxococcoides PG-01 genome sequencing.</title>
        <authorList>
            <person name="Liu L."/>
            <person name="Gao P.J."/>
            <person name="Chen G.J."/>
            <person name="Wang L.S."/>
        </authorList>
    </citation>
    <scope>NUCLEOTIDE SEQUENCE [LARGE SCALE GENOMIC DNA]</scope>
    <source>
        <strain evidence="2 3">PG-01</strain>
    </source>
</reference>
<dbReference type="eggNOG" id="COG2849">
    <property type="taxonomic scope" value="Bacteria"/>
</dbReference>
<keyword evidence="3" id="KW-1185">Reference proteome</keyword>
<dbReference type="InterPro" id="IPR011652">
    <property type="entry name" value="MORN_2"/>
</dbReference>
<dbReference type="Proteomes" id="UP000030185">
    <property type="component" value="Unassembled WGS sequence"/>
</dbReference>
<keyword evidence="1" id="KW-0732">Signal</keyword>